<gene>
    <name evidence="1" type="ORF">PLOB_00013708</name>
</gene>
<evidence type="ECO:0000313" key="1">
    <source>
        <dbReference type="EMBL" id="CAH3105499.1"/>
    </source>
</evidence>
<dbReference type="Proteomes" id="UP001159405">
    <property type="component" value="Unassembled WGS sequence"/>
</dbReference>
<accession>A0ABN8NDN9</accession>
<organism evidence="1 2">
    <name type="scientific">Porites lobata</name>
    <dbReference type="NCBI Taxonomy" id="104759"/>
    <lineage>
        <taxon>Eukaryota</taxon>
        <taxon>Metazoa</taxon>
        <taxon>Cnidaria</taxon>
        <taxon>Anthozoa</taxon>
        <taxon>Hexacorallia</taxon>
        <taxon>Scleractinia</taxon>
        <taxon>Fungiina</taxon>
        <taxon>Poritidae</taxon>
        <taxon>Porites</taxon>
    </lineage>
</organism>
<evidence type="ECO:0000313" key="2">
    <source>
        <dbReference type="Proteomes" id="UP001159405"/>
    </source>
</evidence>
<proteinExistence type="predicted"/>
<dbReference type="EMBL" id="CALNXK010000018">
    <property type="protein sequence ID" value="CAH3105499.1"/>
    <property type="molecule type" value="Genomic_DNA"/>
</dbReference>
<comment type="caution">
    <text evidence="1">The sequence shown here is derived from an EMBL/GenBank/DDBJ whole genome shotgun (WGS) entry which is preliminary data.</text>
</comment>
<protein>
    <submittedName>
        <fullName evidence="1">Uncharacterized protein</fullName>
    </submittedName>
</protein>
<keyword evidence="2" id="KW-1185">Reference proteome</keyword>
<feature type="non-terminal residue" evidence="1">
    <location>
        <position position="1"/>
    </location>
</feature>
<dbReference type="Pfam" id="PF19058">
    <property type="entry name" value="DUF5754"/>
    <property type="match status" value="1"/>
</dbReference>
<dbReference type="InterPro" id="IPR043930">
    <property type="entry name" value="DUF5754"/>
</dbReference>
<name>A0ABN8NDN9_9CNID</name>
<sequence length="65" mass="7325">QQPTKNVVDGKDFVKLTKKALKLGAESLDFSGAPNINFRKISDGKKVNFGNQKYEDFLIHGDEER</sequence>
<reference evidence="1 2" key="1">
    <citation type="submission" date="2022-05" db="EMBL/GenBank/DDBJ databases">
        <authorList>
            <consortium name="Genoscope - CEA"/>
            <person name="William W."/>
        </authorList>
    </citation>
    <scope>NUCLEOTIDE SEQUENCE [LARGE SCALE GENOMIC DNA]</scope>
</reference>